<evidence type="ECO:0000313" key="8">
    <source>
        <dbReference type="Proteomes" id="UP000190092"/>
    </source>
</evidence>
<feature type="transmembrane region" description="Helical" evidence="6">
    <location>
        <begin position="87"/>
        <end position="104"/>
    </location>
</feature>
<dbReference type="PANTHER" id="PTHR30482">
    <property type="entry name" value="HIGH-AFFINITY BRANCHED-CHAIN AMINO ACID TRANSPORT SYSTEM PERMEASE"/>
    <property type="match status" value="1"/>
</dbReference>
<protein>
    <submittedName>
        <fullName evidence="7">Branched-chain amino acid transport system permease protein</fullName>
    </submittedName>
</protein>
<feature type="transmembrane region" description="Helical" evidence="6">
    <location>
        <begin position="266"/>
        <end position="284"/>
    </location>
</feature>
<sequence>MLNYLLFIATIGSIYGLLALSLNLIWGGAGMVNLGLAGFFAVGAYASALATTDAHLPIVAGWILALAAGGLAGLVVTLSTTRLREDYLAIVTLGFAEVVRLVAANEVWLTRGTDGISGIPGPWKALLGSDFNAVYLLIVLTILALVFLLMRRIDRSPYGRVLRAIREDAQVAQVAGKPVLRFKAEAFALSAGIAGLAGALYGHFTSYIAPDLFLPLITVYVFLAVAGGGTGRPAGALIGAYLLMVLLESARFLVELVPVISAVQRAALKELIIAVALILVLRLAPGGLLSERVPAAPRLPMEGKS</sequence>
<comment type="subcellular location">
    <subcellularLocation>
        <location evidence="1">Cell membrane</location>
        <topology evidence="1">Multi-pass membrane protein</topology>
    </subcellularLocation>
</comment>
<keyword evidence="8" id="KW-1185">Reference proteome</keyword>
<dbReference type="InterPro" id="IPR001851">
    <property type="entry name" value="ABC_transp_permease"/>
</dbReference>
<evidence type="ECO:0000256" key="3">
    <source>
        <dbReference type="ARBA" id="ARBA00022692"/>
    </source>
</evidence>
<dbReference type="PANTHER" id="PTHR30482:SF10">
    <property type="entry name" value="HIGH-AFFINITY BRANCHED-CHAIN AMINO ACID TRANSPORT PROTEIN BRAE"/>
    <property type="match status" value="1"/>
</dbReference>
<dbReference type="OrthoDB" id="9814461at2"/>
<evidence type="ECO:0000313" key="7">
    <source>
        <dbReference type="EMBL" id="SJZ39917.1"/>
    </source>
</evidence>
<dbReference type="Pfam" id="PF02653">
    <property type="entry name" value="BPD_transp_2"/>
    <property type="match status" value="1"/>
</dbReference>
<evidence type="ECO:0000256" key="5">
    <source>
        <dbReference type="ARBA" id="ARBA00023136"/>
    </source>
</evidence>
<feature type="transmembrane region" description="Helical" evidence="6">
    <location>
        <begin position="32"/>
        <end position="50"/>
    </location>
</feature>
<dbReference type="InterPro" id="IPR043428">
    <property type="entry name" value="LivM-like"/>
</dbReference>
<organism evidence="7 8">
    <name type="scientific">Enhydrobacter aerosaccus</name>
    <dbReference type="NCBI Taxonomy" id="225324"/>
    <lineage>
        <taxon>Bacteria</taxon>
        <taxon>Pseudomonadati</taxon>
        <taxon>Pseudomonadota</taxon>
        <taxon>Alphaproteobacteria</taxon>
        <taxon>Hyphomicrobiales</taxon>
        <taxon>Enhydrobacter</taxon>
    </lineage>
</organism>
<name>A0A1T4KC23_9HYPH</name>
<dbReference type="CDD" id="cd06581">
    <property type="entry name" value="TM_PBP1_LivM_like"/>
    <property type="match status" value="1"/>
</dbReference>
<keyword evidence="2" id="KW-1003">Cell membrane</keyword>
<feature type="transmembrane region" description="Helical" evidence="6">
    <location>
        <begin position="133"/>
        <end position="150"/>
    </location>
</feature>
<keyword evidence="5 6" id="KW-0472">Membrane</keyword>
<dbReference type="STRING" id="225324.SAMN02745126_00875"/>
<keyword evidence="4 6" id="KW-1133">Transmembrane helix</keyword>
<evidence type="ECO:0000256" key="1">
    <source>
        <dbReference type="ARBA" id="ARBA00004651"/>
    </source>
</evidence>
<accession>A0A1T4KC23</accession>
<dbReference type="AlphaFoldDB" id="A0A1T4KC23"/>
<feature type="transmembrane region" description="Helical" evidence="6">
    <location>
        <begin position="186"/>
        <end position="206"/>
    </location>
</feature>
<gene>
    <name evidence="7" type="ORF">SAMN02745126_00875</name>
</gene>
<dbReference type="Proteomes" id="UP000190092">
    <property type="component" value="Unassembled WGS sequence"/>
</dbReference>
<feature type="transmembrane region" description="Helical" evidence="6">
    <location>
        <begin position="56"/>
        <end position="75"/>
    </location>
</feature>
<evidence type="ECO:0000256" key="6">
    <source>
        <dbReference type="SAM" id="Phobius"/>
    </source>
</evidence>
<dbReference type="EMBL" id="FUWJ01000001">
    <property type="protein sequence ID" value="SJZ39917.1"/>
    <property type="molecule type" value="Genomic_DNA"/>
</dbReference>
<dbReference type="GO" id="GO:0015658">
    <property type="term" value="F:branched-chain amino acid transmembrane transporter activity"/>
    <property type="evidence" value="ECO:0007669"/>
    <property type="project" value="InterPro"/>
</dbReference>
<reference evidence="8" key="1">
    <citation type="submission" date="2017-02" db="EMBL/GenBank/DDBJ databases">
        <authorList>
            <person name="Varghese N."/>
            <person name="Submissions S."/>
        </authorList>
    </citation>
    <scope>NUCLEOTIDE SEQUENCE [LARGE SCALE GENOMIC DNA]</scope>
    <source>
        <strain evidence="8">ATCC 27094</strain>
    </source>
</reference>
<keyword evidence="3 6" id="KW-0812">Transmembrane</keyword>
<dbReference type="RefSeq" id="WP_085932559.1">
    <property type="nucleotide sequence ID" value="NZ_FUWJ01000001.1"/>
</dbReference>
<evidence type="ECO:0000256" key="2">
    <source>
        <dbReference type="ARBA" id="ARBA00022475"/>
    </source>
</evidence>
<feature type="transmembrane region" description="Helical" evidence="6">
    <location>
        <begin position="6"/>
        <end position="25"/>
    </location>
</feature>
<dbReference type="GO" id="GO:0005886">
    <property type="term" value="C:plasma membrane"/>
    <property type="evidence" value="ECO:0007669"/>
    <property type="project" value="UniProtKB-SubCell"/>
</dbReference>
<proteinExistence type="predicted"/>
<evidence type="ECO:0000256" key="4">
    <source>
        <dbReference type="ARBA" id="ARBA00022989"/>
    </source>
</evidence>